<evidence type="ECO:0000256" key="1">
    <source>
        <dbReference type="ARBA" id="ARBA00022705"/>
    </source>
</evidence>
<dbReference type="InterPro" id="IPR002298">
    <property type="entry name" value="DNA_polymerase_A"/>
</dbReference>
<evidence type="ECO:0000313" key="5">
    <source>
        <dbReference type="Proteomes" id="UP000823388"/>
    </source>
</evidence>
<dbReference type="GO" id="GO:0008408">
    <property type="term" value="F:3'-5' exonuclease activity"/>
    <property type="evidence" value="ECO:0007669"/>
    <property type="project" value="InterPro"/>
</dbReference>
<dbReference type="Gene3D" id="3.30.70.370">
    <property type="match status" value="1"/>
</dbReference>
<dbReference type="GO" id="GO:0006302">
    <property type="term" value="P:double-strand break repair"/>
    <property type="evidence" value="ECO:0007669"/>
    <property type="project" value="TreeGrafter"/>
</dbReference>
<sequence length="1040" mass="117844">MRRSVASMVVAQVAPGPLLRCHGSAAPPWLSSLSPFFLHRRASASSGCRRQEQDYENSSDLAVLGSSGFKLQFYPKLNVRNIAQEWVQETWRLFYLKIANNVTNNIYKRSTLLLAGNVQDDIFEDRRGLNYLYLQNLRERVPSQSTVNRHGDDQQLVGHRMVNQPVQSVPAPVSVVNDSPKCLSMPRASKVINLTPWHDYAPAEDPLLDKSNTEVILELDDDNKEKKLRSKKRREKKLVVKKVVSPLPTKAAFSEESLKARKALASIYDRVLVVDNIESARSIVKLLTTKYKSFIHACHTQVADIDDQKMTPVGHGEVICFSIYSANSDVQAADFGNGKTCIWVDVLDGGRGVLIEFAPFFEDPSIKKVWHNYSSDSHVIENYGIKVAGFHADTMHLAHLWDTSRDNDCGYSLEGLTNDRRVMDTVREDLPKLGKMSMKTIFGRKNVRKDGSEGKVVSIKPVKELQREARELWICYSSLDSVSRLRLYESLKSKLETRRWVLDGYPRGTMYDFYEQYWRPFGALLVKMETEGMLVDRGYLSEIEKTAIAERQLTADKFRKWASKYCPDAKYMNVKSAIQIRQLLFGGIKNRHRPGETWPQSKTFKVLNEENVATEGKKTSKYHTIELYGIVEDLKTDKFTPIGWPKTSADALRSLAGEIPTKYIYTMDDIQEDDEDTSGSENPDGDSSYGTAYEAFGGGKNGKEACHAIAALHETSFIGSSISNFILKLQRDHISCAEGRIHCSLNINTETGRLSARTPNLQNIPAFEKDRYKIRQAFVAAPGNSLIVADYGQLELRILAHLTNCKSMLDAFKAGGDFHSRTAMNMYQHIRDAVHEKKVLLEWHPQPGQEKPPVPLLKDAFGAERRKAKMLSFSIAYGKTEERLSEDLKVSKEEARDTLNLWYRDRQEVFAWQKIQKKLAREKCEVYTLLGRSRHFPNLTWIDPGKRERAAINAPVQGSAADVAMCAMLEIERNARLKELGWRLLLQVHDELILEGPSESAEEAKAIVVECMSKPFYGTNILKVDLVVDAKCSKNWYAAK</sequence>
<dbReference type="SMART" id="SM00482">
    <property type="entry name" value="POLAc"/>
    <property type="match status" value="1"/>
</dbReference>
<dbReference type="Gene3D" id="3.30.420.10">
    <property type="entry name" value="Ribonuclease H-like superfamily/Ribonuclease H"/>
    <property type="match status" value="1"/>
</dbReference>
<dbReference type="PRINTS" id="PR00868">
    <property type="entry name" value="DNAPOLI"/>
</dbReference>
<keyword evidence="1" id="KW-0235">DNA replication</keyword>
<dbReference type="Pfam" id="PF00476">
    <property type="entry name" value="DNA_pol_A"/>
    <property type="match status" value="2"/>
</dbReference>
<proteinExistence type="predicted"/>
<dbReference type="InterPro" id="IPR012337">
    <property type="entry name" value="RNaseH-like_sf"/>
</dbReference>
<dbReference type="CDD" id="cd08640">
    <property type="entry name" value="DNA_pol_A_plastid_like"/>
    <property type="match status" value="1"/>
</dbReference>
<dbReference type="FunFam" id="3.30.420.10:FF:000051">
    <property type="entry name" value="DNA polymerase I"/>
    <property type="match status" value="1"/>
</dbReference>
<comment type="caution">
    <text evidence="4">The sequence shown here is derived from an EMBL/GenBank/DDBJ whole genome shotgun (WGS) entry which is preliminary data.</text>
</comment>
<dbReference type="AlphaFoldDB" id="A0A8T0QTU2"/>
<dbReference type="Proteomes" id="UP000823388">
    <property type="component" value="Chromosome 6N"/>
</dbReference>
<name>A0A8T0QTU2_PANVG</name>
<keyword evidence="5" id="KW-1185">Reference proteome</keyword>
<accession>A0A8T0QTU2</accession>
<evidence type="ECO:0000259" key="3">
    <source>
        <dbReference type="SMART" id="SM00482"/>
    </source>
</evidence>
<feature type="domain" description="DNA-directed DNA polymerase family A palm" evidence="3">
    <location>
        <begin position="773"/>
        <end position="1000"/>
    </location>
</feature>
<dbReference type="InterPro" id="IPR043502">
    <property type="entry name" value="DNA/RNA_pol_sf"/>
</dbReference>
<evidence type="ECO:0000256" key="2">
    <source>
        <dbReference type="SAM" id="MobiDB-lite"/>
    </source>
</evidence>
<dbReference type="GO" id="GO:0003887">
    <property type="term" value="F:DNA-directed DNA polymerase activity"/>
    <property type="evidence" value="ECO:0007669"/>
    <property type="project" value="InterPro"/>
</dbReference>
<dbReference type="Gene3D" id="1.10.150.20">
    <property type="entry name" value="5' to 3' exonuclease, C-terminal subdomain"/>
    <property type="match status" value="1"/>
</dbReference>
<protein>
    <recommendedName>
        <fullName evidence="3">DNA-directed DNA polymerase family A palm domain-containing protein</fullName>
    </recommendedName>
</protein>
<dbReference type="GO" id="GO:0006261">
    <property type="term" value="P:DNA-templated DNA replication"/>
    <property type="evidence" value="ECO:0007669"/>
    <property type="project" value="InterPro"/>
</dbReference>
<dbReference type="InterPro" id="IPR002562">
    <property type="entry name" value="3'-5'_exonuclease_dom"/>
</dbReference>
<dbReference type="EMBL" id="CM029048">
    <property type="protein sequence ID" value="KAG2576544.1"/>
    <property type="molecule type" value="Genomic_DNA"/>
</dbReference>
<organism evidence="4 5">
    <name type="scientific">Panicum virgatum</name>
    <name type="common">Blackwell switchgrass</name>
    <dbReference type="NCBI Taxonomy" id="38727"/>
    <lineage>
        <taxon>Eukaryota</taxon>
        <taxon>Viridiplantae</taxon>
        <taxon>Streptophyta</taxon>
        <taxon>Embryophyta</taxon>
        <taxon>Tracheophyta</taxon>
        <taxon>Spermatophyta</taxon>
        <taxon>Magnoliopsida</taxon>
        <taxon>Liliopsida</taxon>
        <taxon>Poales</taxon>
        <taxon>Poaceae</taxon>
        <taxon>PACMAD clade</taxon>
        <taxon>Panicoideae</taxon>
        <taxon>Panicodae</taxon>
        <taxon>Paniceae</taxon>
        <taxon>Panicinae</taxon>
        <taxon>Panicum</taxon>
        <taxon>Panicum sect. Hiantes</taxon>
    </lineage>
</organism>
<dbReference type="SUPFAM" id="SSF56672">
    <property type="entry name" value="DNA/RNA polymerases"/>
    <property type="match status" value="1"/>
</dbReference>
<evidence type="ECO:0000313" key="4">
    <source>
        <dbReference type="EMBL" id="KAG2576544.1"/>
    </source>
</evidence>
<dbReference type="Pfam" id="PF01612">
    <property type="entry name" value="DNA_pol_A_exo1"/>
    <property type="match status" value="1"/>
</dbReference>
<dbReference type="PANTHER" id="PTHR10133:SF27">
    <property type="entry name" value="DNA POLYMERASE NU"/>
    <property type="match status" value="1"/>
</dbReference>
<feature type="region of interest" description="Disordered" evidence="2">
    <location>
        <begin position="672"/>
        <end position="693"/>
    </location>
</feature>
<gene>
    <name evidence="4" type="ORF">PVAP13_6NG029100</name>
</gene>
<dbReference type="PANTHER" id="PTHR10133">
    <property type="entry name" value="DNA POLYMERASE I"/>
    <property type="match status" value="1"/>
</dbReference>
<dbReference type="OrthoDB" id="275278at2759"/>
<dbReference type="GO" id="GO:0003677">
    <property type="term" value="F:DNA binding"/>
    <property type="evidence" value="ECO:0007669"/>
    <property type="project" value="InterPro"/>
</dbReference>
<dbReference type="SUPFAM" id="SSF53098">
    <property type="entry name" value="Ribonuclease H-like"/>
    <property type="match status" value="1"/>
</dbReference>
<dbReference type="InterPro" id="IPR001098">
    <property type="entry name" value="DNA-dir_DNA_pol_A_palm_dom"/>
</dbReference>
<dbReference type="InterPro" id="IPR036397">
    <property type="entry name" value="RNaseH_sf"/>
</dbReference>
<reference evidence="4 5" key="1">
    <citation type="submission" date="2020-05" db="EMBL/GenBank/DDBJ databases">
        <title>WGS assembly of Panicum virgatum.</title>
        <authorList>
            <person name="Lovell J.T."/>
            <person name="Jenkins J."/>
            <person name="Shu S."/>
            <person name="Juenger T.E."/>
            <person name="Schmutz J."/>
        </authorList>
    </citation>
    <scope>NUCLEOTIDE SEQUENCE [LARGE SCALE GENOMIC DNA]</scope>
    <source>
        <strain evidence="5">cv. AP13</strain>
    </source>
</reference>